<organism evidence="2 3">
    <name type="scientific">Monilinia vaccinii-corymbosi</name>
    <dbReference type="NCBI Taxonomy" id="61207"/>
    <lineage>
        <taxon>Eukaryota</taxon>
        <taxon>Fungi</taxon>
        <taxon>Dikarya</taxon>
        <taxon>Ascomycota</taxon>
        <taxon>Pezizomycotina</taxon>
        <taxon>Leotiomycetes</taxon>
        <taxon>Helotiales</taxon>
        <taxon>Sclerotiniaceae</taxon>
        <taxon>Monilinia</taxon>
    </lineage>
</organism>
<keyword evidence="3" id="KW-1185">Reference proteome</keyword>
<dbReference type="EMBL" id="CP063406">
    <property type="protein sequence ID" value="QSZ30855.1"/>
    <property type="molecule type" value="Genomic_DNA"/>
</dbReference>
<feature type="compositionally biased region" description="Polar residues" evidence="1">
    <location>
        <begin position="1"/>
        <end position="10"/>
    </location>
</feature>
<protein>
    <submittedName>
        <fullName evidence="2">Uncharacterized protein</fullName>
    </submittedName>
</protein>
<reference evidence="2" key="1">
    <citation type="submission" date="2020-10" db="EMBL/GenBank/DDBJ databases">
        <title>Genome Sequence of Monilinia vaccinii-corymbosi Sheds Light on Mummy Berry Disease Infection of Blueberry and Mating Type.</title>
        <authorList>
            <person name="Yow A.G."/>
            <person name="Zhang Y."/>
            <person name="Bansal K."/>
            <person name="Eacker S.M."/>
            <person name="Sullivan S."/>
            <person name="Liachko I."/>
            <person name="Cubeta M.A."/>
            <person name="Rollins J.A."/>
            <person name="Ashrafi H."/>
        </authorList>
    </citation>
    <scope>NUCLEOTIDE SEQUENCE</scope>
    <source>
        <strain evidence="2">RL-1</strain>
    </source>
</reference>
<evidence type="ECO:0000313" key="2">
    <source>
        <dbReference type="EMBL" id="QSZ30855.1"/>
    </source>
</evidence>
<dbReference type="Proteomes" id="UP000672032">
    <property type="component" value="Chromosome 2"/>
</dbReference>
<evidence type="ECO:0000256" key="1">
    <source>
        <dbReference type="SAM" id="MobiDB-lite"/>
    </source>
</evidence>
<accession>A0A8A3NYV9</accession>
<gene>
    <name evidence="2" type="ORF">DSL72_000413</name>
</gene>
<proteinExistence type="predicted"/>
<sequence>MSAGSFTVSNAIKAFRSHPKDNDDDDH</sequence>
<evidence type="ECO:0000313" key="3">
    <source>
        <dbReference type="Proteomes" id="UP000672032"/>
    </source>
</evidence>
<dbReference type="AlphaFoldDB" id="A0A8A3NYV9"/>
<feature type="region of interest" description="Disordered" evidence="1">
    <location>
        <begin position="1"/>
        <end position="27"/>
    </location>
</feature>
<name>A0A8A3NYV9_9HELO</name>